<dbReference type="AlphaFoldDB" id="A0A850R1P6"/>
<keyword evidence="1" id="KW-1133">Transmembrane helix</keyword>
<feature type="transmembrane region" description="Helical" evidence="1">
    <location>
        <begin position="21"/>
        <end position="41"/>
    </location>
</feature>
<proteinExistence type="predicted"/>
<keyword evidence="1" id="KW-0472">Membrane</keyword>
<protein>
    <submittedName>
        <fullName evidence="2">Uncharacterized protein</fullName>
    </submittedName>
</protein>
<gene>
    <name evidence="2" type="ORF">HWA77_19835</name>
</gene>
<comment type="caution">
    <text evidence="2">The sequence shown here is derived from an EMBL/GenBank/DDBJ whole genome shotgun (WGS) entry which is preliminary data.</text>
</comment>
<dbReference type="Proteomes" id="UP000533429">
    <property type="component" value="Unassembled WGS sequence"/>
</dbReference>
<evidence type="ECO:0000256" key="1">
    <source>
        <dbReference type="SAM" id="Phobius"/>
    </source>
</evidence>
<name>A0A850R1P6_PHODD</name>
<keyword evidence="1" id="KW-0812">Transmembrane</keyword>
<accession>A0A850R1P6</accession>
<dbReference type="EMBL" id="JABXOR010001265">
    <property type="protein sequence ID" value="NVP02468.1"/>
    <property type="molecule type" value="Genomic_DNA"/>
</dbReference>
<evidence type="ECO:0000313" key="3">
    <source>
        <dbReference type="Proteomes" id="UP000533429"/>
    </source>
</evidence>
<organism evidence="2 3">
    <name type="scientific">Photobacterium damselae subsp. damselae</name>
    <name type="common">Listonella damsela</name>
    <dbReference type="NCBI Taxonomy" id="85581"/>
    <lineage>
        <taxon>Bacteria</taxon>
        <taxon>Pseudomonadati</taxon>
        <taxon>Pseudomonadota</taxon>
        <taxon>Gammaproteobacteria</taxon>
        <taxon>Vibrionales</taxon>
        <taxon>Vibrionaceae</taxon>
        <taxon>Photobacterium</taxon>
    </lineage>
</organism>
<sequence>MEIQELTNILSQIQFKQELSIETYIIILCVSGLGAWFASYFKTKGQNFANKEDFEQLQRQLESNTTVVEEIKTELSQKNWISQQAWVKKQEAYEAIFDCLFHVKKYVAHEKDEYFEWEHYNFRFPELAYETTDEYTIRIWEHEKEEYLKKSQDPETKAQAETLKVKYDESFAKLFHVIEVKAIYLDPRVTEIITELKQGLSKTDNEEDWDEHFFRISRLVNESVDKLRTVSIEELKIKT</sequence>
<evidence type="ECO:0000313" key="2">
    <source>
        <dbReference type="EMBL" id="NVP02468.1"/>
    </source>
</evidence>
<reference evidence="2 3" key="1">
    <citation type="submission" date="2020-06" db="EMBL/GenBank/DDBJ databases">
        <title>Photobacterium damselae subsp. damselae comparative genomics.</title>
        <authorList>
            <person name="Osorio C.R."/>
        </authorList>
    </citation>
    <scope>NUCLEOTIDE SEQUENCE [LARGE SCALE GENOMIC DNA]</scope>
    <source>
        <strain evidence="2 3">TW250/03</strain>
    </source>
</reference>